<dbReference type="EMBL" id="VEPZ02001047">
    <property type="protein sequence ID" value="KAE8698048.1"/>
    <property type="molecule type" value="Genomic_DNA"/>
</dbReference>
<dbReference type="InterPro" id="IPR056924">
    <property type="entry name" value="SH3_Tf2-1"/>
</dbReference>
<accession>A0A6A3A1L8</accession>
<evidence type="ECO:0000313" key="2">
    <source>
        <dbReference type="EMBL" id="KAE8698048.1"/>
    </source>
</evidence>
<feature type="domain" description="Tf2-1-like SH3-like" evidence="1">
    <location>
        <begin position="59"/>
        <end position="108"/>
    </location>
</feature>
<name>A0A6A3A1L8_HIBSY</name>
<evidence type="ECO:0000259" key="1">
    <source>
        <dbReference type="Pfam" id="PF24626"/>
    </source>
</evidence>
<sequence>MPSRRPTRSPCLPGELQEIACAMYVPTRWASEAIRTSYVRAAERAMRGNPRAAERGQTSLALHKNLKLTAKYYGPYKILEKIGVVTYRLDLPLTSRLHPVFHFSLLKKRIGEASTPATDPPTVDEDGQFKIEPSKIVGRHIVNHDNKPVTQLLVRSSQGTGIVTVGEEERRGIDDELRVEGRSQPSRRRSLFTLASYILVFSARAANFPELISVFKGSLTAKTADPYLKLDEDVGLRAVCEKSDTTYGSKEDDDGLKSLSQ</sequence>
<dbReference type="Pfam" id="PF24626">
    <property type="entry name" value="SH3_Tf2-1"/>
    <property type="match status" value="1"/>
</dbReference>
<gene>
    <name evidence="2" type="ORF">F3Y22_tig00110602pilonHSYRG00048</name>
</gene>
<organism evidence="2 3">
    <name type="scientific">Hibiscus syriacus</name>
    <name type="common">Rose of Sharon</name>
    <dbReference type="NCBI Taxonomy" id="106335"/>
    <lineage>
        <taxon>Eukaryota</taxon>
        <taxon>Viridiplantae</taxon>
        <taxon>Streptophyta</taxon>
        <taxon>Embryophyta</taxon>
        <taxon>Tracheophyta</taxon>
        <taxon>Spermatophyta</taxon>
        <taxon>Magnoliopsida</taxon>
        <taxon>eudicotyledons</taxon>
        <taxon>Gunneridae</taxon>
        <taxon>Pentapetalae</taxon>
        <taxon>rosids</taxon>
        <taxon>malvids</taxon>
        <taxon>Malvales</taxon>
        <taxon>Malvaceae</taxon>
        <taxon>Malvoideae</taxon>
        <taxon>Hibiscus</taxon>
    </lineage>
</organism>
<keyword evidence="3" id="KW-1185">Reference proteome</keyword>
<dbReference type="AlphaFoldDB" id="A0A6A3A1L8"/>
<comment type="caution">
    <text evidence="2">The sequence shown here is derived from an EMBL/GenBank/DDBJ whole genome shotgun (WGS) entry which is preliminary data.</text>
</comment>
<dbReference type="InterPro" id="IPR055296">
    <property type="entry name" value="SRL2-like"/>
</dbReference>
<dbReference type="PANTHER" id="PTHR46087">
    <property type="entry name" value="PUTATIVE, EXPRESSED-RELATED"/>
    <property type="match status" value="1"/>
</dbReference>
<reference evidence="2" key="1">
    <citation type="submission" date="2019-09" db="EMBL/GenBank/DDBJ databases">
        <title>Draft genome information of white flower Hibiscus syriacus.</title>
        <authorList>
            <person name="Kim Y.-M."/>
        </authorList>
    </citation>
    <scope>NUCLEOTIDE SEQUENCE [LARGE SCALE GENOMIC DNA]</scope>
    <source>
        <strain evidence="2">YM2019G1</strain>
    </source>
</reference>
<dbReference type="Proteomes" id="UP000436088">
    <property type="component" value="Unassembled WGS sequence"/>
</dbReference>
<evidence type="ECO:0000313" key="3">
    <source>
        <dbReference type="Proteomes" id="UP000436088"/>
    </source>
</evidence>
<protein>
    <recommendedName>
        <fullName evidence="1">Tf2-1-like SH3-like domain-containing protein</fullName>
    </recommendedName>
</protein>
<proteinExistence type="predicted"/>
<dbReference type="PANTHER" id="PTHR46087:SF1">
    <property type="entry name" value="ARM REPEAT SUPERFAMILY PROTEIN"/>
    <property type="match status" value="1"/>
</dbReference>